<feature type="domain" description="NIF system FeS cluster assembly NifU C-terminal" evidence="6">
    <location>
        <begin position="172"/>
        <end position="243"/>
    </location>
</feature>
<dbReference type="PANTHER" id="PTHR11178">
    <property type="entry name" value="IRON-SULFUR CLUSTER SCAFFOLD PROTEIN NFU-RELATED"/>
    <property type="match status" value="1"/>
</dbReference>
<dbReference type="InterPro" id="IPR001075">
    <property type="entry name" value="NIF_FeS_clus_asmbl_NifU_C"/>
</dbReference>
<evidence type="ECO:0000313" key="8">
    <source>
        <dbReference type="EMBL" id="ABE75979.1"/>
    </source>
</evidence>
<dbReference type="NCBIfam" id="TIGR03341">
    <property type="entry name" value="YhgI_GntY"/>
    <property type="match status" value="1"/>
</dbReference>
<dbReference type="Gene3D" id="2.60.300.12">
    <property type="entry name" value="HesB-like domain"/>
    <property type="match status" value="1"/>
</dbReference>
<sequence>MIVTDTYSLALTTQEAGTQHAGVITQIGRIMSEHNPTDTQVEPAADYESALDTEQTEAKSNITITEAAQGYLADLLSKQDTDGIGVRIFVEHPGTPRAECCMAYNQPGEEDSADLKFSYDNFSAFIEAASVPYLEDAVIDYNKDRFGGQLTFRAPNSKVPKVGADASVEERINYVLQSEINPSLAAHGGDVQLLELIDEEGVGLTAVLKFGGGCQGCSAVDMTLRQGVEVQLKQQIPELTQVIDETDHTRTENAYYK</sequence>
<evidence type="ECO:0000313" key="9">
    <source>
        <dbReference type="Proteomes" id="UP000002425"/>
    </source>
</evidence>
<comment type="function">
    <text evidence="5">Involved in iron-sulfur cluster biogenesis. Binds a 4Fe-4S cluster, can transfer this cluster to apoproteins, and thereby intervenes in the maturation of Fe/S proteins. Could also act as a scaffold/chaperone for damaged Fe/S proteins.</text>
</comment>
<feature type="domain" description="Core" evidence="7">
    <location>
        <begin position="61"/>
        <end position="157"/>
    </location>
</feature>
<dbReference type="InterPro" id="IPR034904">
    <property type="entry name" value="FSCA_dom_sf"/>
</dbReference>
<evidence type="ECO:0000259" key="6">
    <source>
        <dbReference type="Pfam" id="PF01106"/>
    </source>
</evidence>
<dbReference type="Pfam" id="PF01106">
    <property type="entry name" value="NifU"/>
    <property type="match status" value="1"/>
</dbReference>
<dbReference type="HOGENOM" id="CLU_094569_0_0_6"/>
<evidence type="ECO:0000256" key="2">
    <source>
        <dbReference type="ARBA" id="ARBA00022723"/>
    </source>
</evidence>
<accession>Q1Q8M4</accession>
<keyword evidence="2 5" id="KW-0479">Metal-binding</keyword>
<gene>
    <name evidence="5" type="primary">nfuA</name>
    <name evidence="8" type="ordered locus">Pcryo_2202</name>
</gene>
<dbReference type="KEGG" id="pcr:Pcryo_2202"/>
<evidence type="ECO:0000256" key="1">
    <source>
        <dbReference type="ARBA" id="ARBA00022485"/>
    </source>
</evidence>
<protein>
    <recommendedName>
        <fullName evidence="5">Fe/S biogenesis protein NfuA</fullName>
    </recommendedName>
</protein>
<dbReference type="GO" id="GO:0051604">
    <property type="term" value="P:protein maturation"/>
    <property type="evidence" value="ECO:0007669"/>
    <property type="project" value="UniProtKB-UniRule"/>
</dbReference>
<keyword evidence="9" id="KW-1185">Reference proteome</keyword>
<evidence type="ECO:0000259" key="7">
    <source>
        <dbReference type="Pfam" id="PF01521"/>
    </source>
</evidence>
<dbReference type="Proteomes" id="UP000002425">
    <property type="component" value="Chromosome"/>
</dbReference>
<evidence type="ECO:0000256" key="4">
    <source>
        <dbReference type="ARBA" id="ARBA00023014"/>
    </source>
</evidence>
<dbReference type="GO" id="GO:0051539">
    <property type="term" value="F:4 iron, 4 sulfur cluster binding"/>
    <property type="evidence" value="ECO:0007669"/>
    <property type="project" value="UniProtKB-UniRule"/>
</dbReference>
<dbReference type="eggNOG" id="COG0694">
    <property type="taxonomic scope" value="Bacteria"/>
</dbReference>
<feature type="binding site" evidence="5">
    <location>
        <position position="217"/>
    </location>
    <ligand>
        <name>[4Fe-4S] cluster</name>
        <dbReference type="ChEBI" id="CHEBI:49883"/>
    </ligand>
</feature>
<keyword evidence="1 5" id="KW-0004">4Fe-4S</keyword>
<dbReference type="EMBL" id="CP000323">
    <property type="protein sequence ID" value="ABE75979.1"/>
    <property type="molecule type" value="Genomic_DNA"/>
</dbReference>
<dbReference type="GO" id="GO:0005506">
    <property type="term" value="F:iron ion binding"/>
    <property type="evidence" value="ECO:0007669"/>
    <property type="project" value="InterPro"/>
</dbReference>
<dbReference type="Gene3D" id="3.30.300.130">
    <property type="entry name" value="Fe-S cluster assembly (FSCA)"/>
    <property type="match status" value="1"/>
</dbReference>
<dbReference type="SUPFAM" id="SSF89360">
    <property type="entry name" value="HesB-like domain"/>
    <property type="match status" value="1"/>
</dbReference>
<dbReference type="Pfam" id="PF01521">
    <property type="entry name" value="Fe-S_biosyn"/>
    <property type="match status" value="1"/>
</dbReference>
<comment type="similarity">
    <text evidence="5">Belongs to the NfuA family.</text>
</comment>
<reference evidence="8" key="1">
    <citation type="submission" date="2006-03" db="EMBL/GenBank/DDBJ databases">
        <title>Complete sequence of chromosome of Psychrobacter cryohalolentis K5.</title>
        <authorList>
            <consortium name="US DOE Joint Genome Institute"/>
            <person name="Copeland A."/>
            <person name="Lucas S."/>
            <person name="Lapidus A."/>
            <person name="Barry K."/>
            <person name="Detter J.C."/>
            <person name="Glavina del Rio T."/>
            <person name="Hammon N."/>
            <person name="Israni S."/>
            <person name="Dalin E."/>
            <person name="Tice H."/>
            <person name="Pitluck S."/>
            <person name="Brettin T."/>
            <person name="Bruce D."/>
            <person name="Han C."/>
            <person name="Tapia R."/>
            <person name="Sims D.R."/>
            <person name="Gilna P."/>
            <person name="Schmutz J."/>
            <person name="Larimer F."/>
            <person name="Land M."/>
            <person name="Hauser L."/>
            <person name="Kyrpides N."/>
            <person name="Kim E."/>
            <person name="Richardson P."/>
        </authorList>
    </citation>
    <scope>NUCLEOTIDE SEQUENCE</scope>
    <source>
        <strain evidence="8">K5</strain>
    </source>
</reference>
<name>Q1Q8M4_PSYCK</name>
<dbReference type="PANTHER" id="PTHR11178:SF51">
    <property type="entry name" value="FE_S BIOGENESIS PROTEIN NFUA"/>
    <property type="match status" value="1"/>
</dbReference>
<dbReference type="InterPro" id="IPR000361">
    <property type="entry name" value="ATAP_core_dom"/>
</dbReference>
<dbReference type="HAMAP" id="MF_01637">
    <property type="entry name" value="Fe_S_biogen_NfuA"/>
    <property type="match status" value="1"/>
</dbReference>
<dbReference type="InterPro" id="IPR035903">
    <property type="entry name" value="HesB-like_dom_sf"/>
</dbReference>
<dbReference type="STRING" id="335284.Pcryo_2202"/>
<dbReference type="SUPFAM" id="SSF117916">
    <property type="entry name" value="Fe-S cluster assembly (FSCA) domain-like"/>
    <property type="match status" value="1"/>
</dbReference>
<dbReference type="AlphaFoldDB" id="Q1Q8M4"/>
<proteinExistence type="inferred from homology"/>
<evidence type="ECO:0000256" key="3">
    <source>
        <dbReference type="ARBA" id="ARBA00023004"/>
    </source>
</evidence>
<comment type="subunit">
    <text evidence="5">Homodimer.</text>
</comment>
<evidence type="ECO:0000256" key="5">
    <source>
        <dbReference type="HAMAP-Rule" id="MF_01637"/>
    </source>
</evidence>
<feature type="binding site" evidence="5">
    <location>
        <position position="214"/>
    </location>
    <ligand>
        <name>[4Fe-4S] cluster</name>
        <dbReference type="ChEBI" id="CHEBI:49883"/>
    </ligand>
</feature>
<keyword evidence="3 5" id="KW-0408">Iron</keyword>
<keyword evidence="4 5" id="KW-0411">Iron-sulfur</keyword>
<dbReference type="GO" id="GO:0016226">
    <property type="term" value="P:iron-sulfur cluster assembly"/>
    <property type="evidence" value="ECO:0007669"/>
    <property type="project" value="UniProtKB-UniRule"/>
</dbReference>
<dbReference type="InterPro" id="IPR017726">
    <property type="entry name" value="Fe/S_biogenesis_protein_NfuA"/>
</dbReference>
<organism evidence="8 9">
    <name type="scientific">Psychrobacter cryohalolentis (strain ATCC BAA-1226 / DSM 17306 / VKM B-2378 / K5)</name>
    <dbReference type="NCBI Taxonomy" id="335284"/>
    <lineage>
        <taxon>Bacteria</taxon>
        <taxon>Pseudomonadati</taxon>
        <taxon>Pseudomonadota</taxon>
        <taxon>Gammaproteobacteria</taxon>
        <taxon>Moraxellales</taxon>
        <taxon>Moraxellaceae</taxon>
        <taxon>Psychrobacter</taxon>
    </lineage>
</organism>
<dbReference type="eggNOG" id="COG0316">
    <property type="taxonomic scope" value="Bacteria"/>
</dbReference>
<comment type="cofactor">
    <cofactor evidence="5">
        <name>[4Fe-4S] cluster</name>
        <dbReference type="ChEBI" id="CHEBI:49883"/>
    </cofactor>
    <text evidence="5">Binds 1 [4Fe-4S] cluster per subunit. The cluster is presumably bound at the interface of two monomers.</text>
</comment>